<evidence type="ECO:0000256" key="3">
    <source>
        <dbReference type="ARBA" id="ARBA00022801"/>
    </source>
</evidence>
<reference evidence="8" key="1">
    <citation type="submission" date="2021-01" db="EMBL/GenBank/DDBJ databases">
        <title>Genome public.</title>
        <authorList>
            <person name="Liu C."/>
            <person name="Sun Q."/>
        </authorList>
    </citation>
    <scope>NUCLEOTIDE SEQUENCE</scope>
    <source>
        <strain evidence="8">YIM B02565</strain>
    </source>
</reference>
<dbReference type="InterPro" id="IPR000209">
    <property type="entry name" value="Peptidase_S8/S53_dom"/>
</dbReference>
<keyword evidence="2 6" id="KW-0645">Protease</keyword>
<proteinExistence type="inferred from homology"/>
<dbReference type="InterPro" id="IPR023827">
    <property type="entry name" value="Peptidase_S8_Asp-AS"/>
</dbReference>
<dbReference type="PRINTS" id="PR00723">
    <property type="entry name" value="SUBTILISIN"/>
</dbReference>
<dbReference type="InterPro" id="IPR017310">
    <property type="entry name" value="Pept_S8A_subtilisin_clostridia"/>
</dbReference>
<evidence type="ECO:0000256" key="4">
    <source>
        <dbReference type="ARBA" id="ARBA00022825"/>
    </source>
</evidence>
<evidence type="ECO:0000256" key="2">
    <source>
        <dbReference type="ARBA" id="ARBA00022670"/>
    </source>
</evidence>
<feature type="active site" description="Charge relay system" evidence="5 6">
    <location>
        <position position="108"/>
    </location>
</feature>
<dbReference type="Pfam" id="PF00082">
    <property type="entry name" value="Peptidase_S8"/>
    <property type="match status" value="2"/>
</dbReference>
<dbReference type="RefSeq" id="WP_202765727.1">
    <property type="nucleotide sequence ID" value="NZ_JAESWA010000004.1"/>
</dbReference>
<dbReference type="GO" id="GO:0006508">
    <property type="term" value="P:proteolysis"/>
    <property type="evidence" value="ECO:0007669"/>
    <property type="project" value="UniProtKB-KW"/>
</dbReference>
<comment type="similarity">
    <text evidence="1 6">Belongs to the peptidase S8 family.</text>
</comment>
<dbReference type="PANTHER" id="PTHR43806">
    <property type="entry name" value="PEPTIDASE S8"/>
    <property type="match status" value="1"/>
</dbReference>
<evidence type="ECO:0000313" key="9">
    <source>
        <dbReference type="Proteomes" id="UP000623681"/>
    </source>
</evidence>
<dbReference type="PIRSF" id="PIRSF037894">
    <property type="entry name" value="Subtilisin_rel_CspABC"/>
    <property type="match status" value="1"/>
</dbReference>
<evidence type="ECO:0000259" key="7">
    <source>
        <dbReference type="Pfam" id="PF00082"/>
    </source>
</evidence>
<dbReference type="EMBL" id="JAESWA010000004">
    <property type="protein sequence ID" value="MBL4930344.1"/>
    <property type="molecule type" value="Genomic_DNA"/>
</dbReference>
<feature type="active site" description="Charge relay system" evidence="5 6">
    <location>
        <position position="180"/>
    </location>
</feature>
<gene>
    <name evidence="8" type="ORF">JK634_00770</name>
</gene>
<dbReference type="GO" id="GO:0004252">
    <property type="term" value="F:serine-type endopeptidase activity"/>
    <property type="evidence" value="ECO:0007669"/>
    <property type="project" value="UniProtKB-UniRule"/>
</dbReference>
<dbReference type="InterPro" id="IPR036852">
    <property type="entry name" value="Peptidase_S8/S53_dom_sf"/>
</dbReference>
<dbReference type="InterPro" id="IPR050131">
    <property type="entry name" value="Peptidase_S8_subtilisin-like"/>
</dbReference>
<dbReference type="Gene3D" id="3.40.50.200">
    <property type="entry name" value="Peptidase S8/S53 domain"/>
    <property type="match status" value="1"/>
</dbReference>
<dbReference type="CDD" id="cd07478">
    <property type="entry name" value="Peptidases_S8_CspA-like"/>
    <property type="match status" value="1"/>
</dbReference>
<dbReference type="InterPro" id="IPR034045">
    <property type="entry name" value="Pep_S8_CspA-like"/>
</dbReference>
<dbReference type="AlphaFoldDB" id="A0A937K337"/>
<protein>
    <submittedName>
        <fullName evidence="8">S8 family peptidase</fullName>
    </submittedName>
</protein>
<dbReference type="InterPro" id="IPR015500">
    <property type="entry name" value="Peptidase_S8_subtilisin-rel"/>
</dbReference>
<keyword evidence="9" id="KW-1185">Reference proteome</keyword>
<sequence>MAQLFDSSFPWENAAYTIIEYQGDIETPLKNMSNVRIFIVDDTRAILAVIGDLNEVINKLYDLIVYVNPNGLYTLCDTTPIETSQADLFHNSPYLQIDGKGVIIGIIDTGIDYLNEEFINDDGTTRLISIFDQTIFEGKDVEGQPIGSEFTREDINKAIKEKMQGRDPYKIVPSKDEYGHGTAMAGIAGAIGKNKELIGAAPGCSFAIVKLIPAEKKLLEEFGVYGNPLVYSTVALFLGMKYLYTLAGELETPIVILLPLGGNAGPRNGQSFLERYISEISRVRGVTVVVPMGNQGDSDTHTSGYIKKVGDTSDIELEIDSKQKNMRFEIWINSPDKLTLSIISPTGEKVERVMPQSNKITELKFLYENTTLYVGYYIPEQVTGEERIIINARNLKEGIWIFRLTGEVIIIGRYDAYLMQRELIAPGTKFLESDPYLTLMTPAASRGAISVATYNQNNNTIVKESSRGYTRDGRVKPDITAGGINVITTAVGGGSQIVSGTSASSAVTAGCVALILEWGEVLGNDKAMYSAKVRTYLTRGATKPNGDVFPNPEWGYGQLNMKGVFDALRIIDEDSGDEYYIGNLFVRLPQIKQ</sequence>
<feature type="active site" description="Charge relay system" evidence="5 6">
    <location>
        <position position="502"/>
    </location>
</feature>
<dbReference type="SUPFAM" id="SSF52743">
    <property type="entry name" value="Subtilisin-like"/>
    <property type="match status" value="1"/>
</dbReference>
<dbReference type="PROSITE" id="PS00136">
    <property type="entry name" value="SUBTILASE_ASP"/>
    <property type="match status" value="1"/>
</dbReference>
<feature type="domain" description="Peptidase S8/S53" evidence="7">
    <location>
        <begin position="438"/>
        <end position="557"/>
    </location>
</feature>
<evidence type="ECO:0000256" key="1">
    <source>
        <dbReference type="ARBA" id="ARBA00011073"/>
    </source>
</evidence>
<dbReference type="PROSITE" id="PS51892">
    <property type="entry name" value="SUBTILASE"/>
    <property type="match status" value="1"/>
</dbReference>
<feature type="domain" description="Peptidase S8/S53" evidence="7">
    <location>
        <begin position="99"/>
        <end position="213"/>
    </location>
</feature>
<evidence type="ECO:0000256" key="6">
    <source>
        <dbReference type="PROSITE-ProRule" id="PRU01240"/>
    </source>
</evidence>
<keyword evidence="4 6" id="KW-0720">Serine protease</keyword>
<organism evidence="8 9">
    <name type="scientific">Clostridium paridis</name>
    <dbReference type="NCBI Taxonomy" id="2803863"/>
    <lineage>
        <taxon>Bacteria</taxon>
        <taxon>Bacillati</taxon>
        <taxon>Bacillota</taxon>
        <taxon>Clostridia</taxon>
        <taxon>Eubacteriales</taxon>
        <taxon>Clostridiaceae</taxon>
        <taxon>Clostridium</taxon>
    </lineage>
</organism>
<evidence type="ECO:0000256" key="5">
    <source>
        <dbReference type="PIRSR" id="PIRSR615500-1"/>
    </source>
</evidence>
<dbReference type="Gene3D" id="2.60.120.1290">
    <property type="match status" value="1"/>
</dbReference>
<evidence type="ECO:0000313" key="8">
    <source>
        <dbReference type="EMBL" id="MBL4930344.1"/>
    </source>
</evidence>
<accession>A0A937K337</accession>
<dbReference type="Proteomes" id="UP000623681">
    <property type="component" value="Unassembled WGS sequence"/>
</dbReference>
<dbReference type="PANTHER" id="PTHR43806:SF11">
    <property type="entry name" value="CEREVISIN-RELATED"/>
    <property type="match status" value="1"/>
</dbReference>
<keyword evidence="3 6" id="KW-0378">Hydrolase</keyword>
<comment type="caution">
    <text evidence="8">The sequence shown here is derived from an EMBL/GenBank/DDBJ whole genome shotgun (WGS) entry which is preliminary data.</text>
</comment>
<name>A0A937K337_9CLOT</name>